<dbReference type="Gene3D" id="1.10.10.880">
    <property type="entry name" value="Anti sigma-E protein RseA, N-terminal domain"/>
    <property type="match status" value="1"/>
</dbReference>
<dbReference type="InterPro" id="IPR052383">
    <property type="entry name" value="Anti-sigma-E_RseA-like"/>
</dbReference>
<organism evidence="2 3">
    <name type="scientific">Halopseudomonas aestusnigri</name>
    <dbReference type="NCBI Taxonomy" id="857252"/>
    <lineage>
        <taxon>Bacteria</taxon>
        <taxon>Pseudomonadati</taxon>
        <taxon>Pseudomonadota</taxon>
        <taxon>Gammaproteobacteria</taxon>
        <taxon>Pseudomonadales</taxon>
        <taxon>Pseudomonadaceae</taxon>
        <taxon>Halopseudomonas</taxon>
    </lineage>
</organism>
<gene>
    <name evidence="2" type="ORF">SAMN05216586_101222</name>
</gene>
<keyword evidence="3" id="KW-1185">Reference proteome</keyword>
<dbReference type="RefSeq" id="WP_088273343.1">
    <property type="nucleotide sequence ID" value="NZ_AP027273.1"/>
</dbReference>
<protein>
    <submittedName>
        <fullName evidence="2">Sigma-E factor negative regulatory protein RseA</fullName>
    </submittedName>
</protein>
<dbReference type="SUPFAM" id="SSF89069">
    <property type="entry name" value="N-terminal, cytoplasmic domain of anti-sigmaE factor RseA"/>
    <property type="match status" value="1"/>
</dbReference>
<name>A0AAQ1JNQ0_9GAMM</name>
<dbReference type="PANTHER" id="PTHR38104:SF1">
    <property type="entry name" value="ANTI-SIGMA-E FACTOR RSEA"/>
    <property type="match status" value="1"/>
</dbReference>
<reference evidence="2 3" key="1">
    <citation type="submission" date="2016-10" db="EMBL/GenBank/DDBJ databases">
        <authorList>
            <person name="Varghese N."/>
            <person name="Submissions S."/>
        </authorList>
    </citation>
    <scope>NUCLEOTIDE SEQUENCE [LARGE SCALE GENOMIC DNA]</scope>
    <source>
        <strain evidence="2 3">CECT 8317</strain>
    </source>
</reference>
<dbReference type="EMBL" id="FNVE01000001">
    <property type="protein sequence ID" value="SEF50749.1"/>
    <property type="molecule type" value="Genomic_DNA"/>
</dbReference>
<dbReference type="CDD" id="cd16328">
    <property type="entry name" value="RseA_N"/>
    <property type="match status" value="1"/>
</dbReference>
<evidence type="ECO:0000259" key="1">
    <source>
        <dbReference type="Pfam" id="PF03872"/>
    </source>
</evidence>
<sequence>MRSEVLQESLSALMDNEADELEVRRVLQAAEQDPALRSTWSRYQVARAVMHKEPWQGAVDLSAGIAAALRDEPELQMAPAPADVKPVSTIWRNLGRVAVAASVTLAVLVGVRMVNQGDAPGGAQMTAGTMTAPSMLQANPAARSGAVLAGYSQAGNAGAEPLAPAQAPSAWHEQRIGRYLREHAESSAQMASPQLIPYARAASMEGR</sequence>
<comment type="caution">
    <text evidence="2">The sequence shown here is derived from an EMBL/GenBank/DDBJ whole genome shotgun (WGS) entry which is preliminary data.</text>
</comment>
<dbReference type="Proteomes" id="UP000243518">
    <property type="component" value="Unassembled WGS sequence"/>
</dbReference>
<dbReference type="Pfam" id="PF03872">
    <property type="entry name" value="RseA_N"/>
    <property type="match status" value="1"/>
</dbReference>
<proteinExistence type="predicted"/>
<dbReference type="GO" id="GO:0016989">
    <property type="term" value="F:sigma factor antagonist activity"/>
    <property type="evidence" value="ECO:0007669"/>
    <property type="project" value="InterPro"/>
</dbReference>
<dbReference type="AlphaFoldDB" id="A0AAQ1JNQ0"/>
<accession>A0AAQ1JNQ0</accession>
<evidence type="ECO:0000313" key="3">
    <source>
        <dbReference type="Proteomes" id="UP000243518"/>
    </source>
</evidence>
<dbReference type="PANTHER" id="PTHR38104">
    <property type="match status" value="1"/>
</dbReference>
<dbReference type="InterPro" id="IPR005572">
    <property type="entry name" value="Anti-sigma_E_RseA_N"/>
</dbReference>
<feature type="domain" description="Anti sigma-E protein RseA N-terminal" evidence="1">
    <location>
        <begin position="7"/>
        <end position="91"/>
    </location>
</feature>
<dbReference type="InterPro" id="IPR036147">
    <property type="entry name" value="Anti-sigma_E_RseA_N_sf"/>
</dbReference>
<evidence type="ECO:0000313" key="2">
    <source>
        <dbReference type="EMBL" id="SEF50749.1"/>
    </source>
</evidence>